<dbReference type="Gene3D" id="3.40.630.30">
    <property type="match status" value="1"/>
</dbReference>
<organism evidence="2 3">
    <name type="scientific">Dyella humi</name>
    <dbReference type="NCBI Taxonomy" id="1770547"/>
    <lineage>
        <taxon>Bacteria</taxon>
        <taxon>Pseudomonadati</taxon>
        <taxon>Pseudomonadota</taxon>
        <taxon>Gammaproteobacteria</taxon>
        <taxon>Lysobacterales</taxon>
        <taxon>Rhodanobacteraceae</taxon>
        <taxon>Dyella</taxon>
    </lineage>
</organism>
<comment type="caution">
    <text evidence="2">The sequence shown here is derived from an EMBL/GenBank/DDBJ whole genome shotgun (WGS) entry which is preliminary data.</text>
</comment>
<evidence type="ECO:0000259" key="1">
    <source>
        <dbReference type="PROSITE" id="PS51186"/>
    </source>
</evidence>
<dbReference type="RefSeq" id="WP_380007474.1">
    <property type="nucleotide sequence ID" value="NZ_JADIKI010000019.1"/>
</dbReference>
<dbReference type="EMBL" id="JADIKI010000019">
    <property type="protein sequence ID" value="MFK2853015.1"/>
    <property type="molecule type" value="Genomic_DNA"/>
</dbReference>
<dbReference type="InterPro" id="IPR038740">
    <property type="entry name" value="BioF2-like_GNAT_dom"/>
</dbReference>
<dbReference type="SUPFAM" id="SSF55729">
    <property type="entry name" value="Acyl-CoA N-acyltransferases (Nat)"/>
    <property type="match status" value="1"/>
</dbReference>
<feature type="domain" description="N-acetyltransferase" evidence="1">
    <location>
        <begin position="180"/>
        <end position="330"/>
    </location>
</feature>
<name>A0ABW8IDT1_9GAMM</name>
<sequence length="345" mass="38575">MTVIKSKAVVAIRYPSDESYSAEVNTESSSCGLDFWLSPIALRWTATYLNAVPAIIQIENGERSARTFCLLRRLPLGFALACSYPYGYIVGDEDLFWSSINEISREFSRRRILRLEMAFTGPYLSQWDEHPRDHTGLLNSHSLDAVRHVFHLRPEDSASLEGRFDSNIRWSIRKAARSGCTIRRACINDVELLQSLYANTMRSKGAPVNYGQARWEGILSEMEARDKGCIYIGEINGDARGMAAVVDGKVSRHLIQLAVPPDAHSSRLGELLVATAMHDARAGGKYFFDFMASSKTDAGLIAYKAKWGTDCEPVNYVVIKGISGMQFLIDAGRWFNRVGARFRGL</sequence>
<dbReference type="Pfam" id="PF13480">
    <property type="entry name" value="Acetyltransf_6"/>
    <property type="match status" value="1"/>
</dbReference>
<keyword evidence="3" id="KW-1185">Reference proteome</keyword>
<gene>
    <name evidence="2" type="ORF">ISP18_00215</name>
</gene>
<dbReference type="InterPro" id="IPR016181">
    <property type="entry name" value="Acyl_CoA_acyltransferase"/>
</dbReference>
<dbReference type="InterPro" id="IPR000182">
    <property type="entry name" value="GNAT_dom"/>
</dbReference>
<protein>
    <submittedName>
        <fullName evidence="2">GNAT family N-acetyltransferase</fullName>
    </submittedName>
</protein>
<proteinExistence type="predicted"/>
<dbReference type="PROSITE" id="PS51186">
    <property type="entry name" value="GNAT"/>
    <property type="match status" value="1"/>
</dbReference>
<reference evidence="2 3" key="1">
    <citation type="submission" date="2020-10" db="EMBL/GenBank/DDBJ databases">
        <title>Phylogeny of dyella-like bacteria.</title>
        <authorList>
            <person name="Fu J."/>
        </authorList>
    </citation>
    <scope>NUCLEOTIDE SEQUENCE [LARGE SCALE GENOMIC DNA]</scope>
    <source>
        <strain evidence="2 3">DHG40</strain>
    </source>
</reference>
<evidence type="ECO:0000313" key="3">
    <source>
        <dbReference type="Proteomes" id="UP001620409"/>
    </source>
</evidence>
<accession>A0ABW8IDT1</accession>
<evidence type="ECO:0000313" key="2">
    <source>
        <dbReference type="EMBL" id="MFK2853015.1"/>
    </source>
</evidence>
<dbReference type="Proteomes" id="UP001620409">
    <property type="component" value="Unassembled WGS sequence"/>
</dbReference>